<keyword evidence="7 13" id="KW-1133">Transmembrane helix</keyword>
<protein>
    <submittedName>
        <fullName evidence="16">Leucine-rich repeat-containing G-protein coupled receptor 5-like</fullName>
    </submittedName>
</protein>
<feature type="transmembrane region" description="Helical" evidence="13">
    <location>
        <begin position="604"/>
        <end position="624"/>
    </location>
</feature>
<dbReference type="GO" id="GO:0005886">
    <property type="term" value="C:plasma membrane"/>
    <property type="evidence" value="ECO:0007669"/>
    <property type="project" value="UniProtKB-SubCell"/>
</dbReference>
<dbReference type="Gene3D" id="1.20.1070.10">
    <property type="entry name" value="Rhodopsin 7-helix transmembrane proteins"/>
    <property type="match status" value="1"/>
</dbReference>
<feature type="transmembrane region" description="Helical" evidence="13">
    <location>
        <begin position="645"/>
        <end position="665"/>
    </location>
</feature>
<dbReference type="InterPro" id="IPR032675">
    <property type="entry name" value="LRR_dom_sf"/>
</dbReference>
<feature type="transmembrane region" description="Helical" evidence="13">
    <location>
        <begin position="560"/>
        <end position="584"/>
    </location>
</feature>
<keyword evidence="8" id="KW-0297">G-protein coupled receptor</keyword>
<feature type="transmembrane region" description="Helical" evidence="13">
    <location>
        <begin position="739"/>
        <end position="760"/>
    </location>
</feature>
<organism evidence="15 16">
    <name type="scientific">Chanos chanos</name>
    <name type="common">Milkfish</name>
    <name type="synonym">Mugil chanos</name>
    <dbReference type="NCBI Taxonomy" id="29144"/>
    <lineage>
        <taxon>Eukaryota</taxon>
        <taxon>Metazoa</taxon>
        <taxon>Chordata</taxon>
        <taxon>Craniata</taxon>
        <taxon>Vertebrata</taxon>
        <taxon>Euteleostomi</taxon>
        <taxon>Actinopterygii</taxon>
        <taxon>Neopterygii</taxon>
        <taxon>Teleostei</taxon>
        <taxon>Ostariophysi</taxon>
        <taxon>Gonorynchiformes</taxon>
        <taxon>Chanidae</taxon>
        <taxon>Chanos</taxon>
    </lineage>
</organism>
<evidence type="ECO:0000256" key="4">
    <source>
        <dbReference type="ARBA" id="ARBA00022692"/>
    </source>
</evidence>
<evidence type="ECO:0000313" key="16">
    <source>
        <dbReference type="RefSeq" id="XP_030641552.1"/>
    </source>
</evidence>
<dbReference type="Gene3D" id="3.80.10.10">
    <property type="entry name" value="Ribonuclease Inhibitor"/>
    <property type="match status" value="1"/>
</dbReference>
<dbReference type="SUPFAM" id="SSF81321">
    <property type="entry name" value="Family A G protein-coupled receptor-like"/>
    <property type="match status" value="1"/>
</dbReference>
<gene>
    <name evidence="16" type="primary">LOC115821984</name>
</gene>
<evidence type="ECO:0000256" key="13">
    <source>
        <dbReference type="SAM" id="Phobius"/>
    </source>
</evidence>
<dbReference type="InterPro" id="IPR017452">
    <property type="entry name" value="GPCR_Rhodpsn_7TM"/>
</dbReference>
<dbReference type="InterPro" id="IPR003591">
    <property type="entry name" value="Leu-rich_rpt_typical-subtyp"/>
</dbReference>
<dbReference type="SMART" id="SM00365">
    <property type="entry name" value="LRR_SD22"/>
    <property type="match status" value="6"/>
</dbReference>
<dbReference type="SMART" id="SM00364">
    <property type="entry name" value="LRR_BAC"/>
    <property type="match status" value="7"/>
</dbReference>
<evidence type="ECO:0000313" key="15">
    <source>
        <dbReference type="Proteomes" id="UP000504632"/>
    </source>
</evidence>
<dbReference type="SMART" id="SM00369">
    <property type="entry name" value="LRR_TYP"/>
    <property type="match status" value="15"/>
</dbReference>
<keyword evidence="9 13" id="KW-0472">Membrane</keyword>
<evidence type="ECO:0000256" key="3">
    <source>
        <dbReference type="ARBA" id="ARBA00022614"/>
    </source>
</evidence>
<evidence type="ECO:0000256" key="6">
    <source>
        <dbReference type="ARBA" id="ARBA00022737"/>
    </source>
</evidence>
<evidence type="ECO:0000256" key="7">
    <source>
        <dbReference type="ARBA" id="ARBA00022989"/>
    </source>
</evidence>
<feature type="transmembrane region" description="Helical" evidence="13">
    <location>
        <begin position="766"/>
        <end position="790"/>
    </location>
</feature>
<evidence type="ECO:0000256" key="11">
    <source>
        <dbReference type="ARBA" id="ARBA00023180"/>
    </source>
</evidence>
<dbReference type="Pfam" id="PF13855">
    <property type="entry name" value="LRR_8"/>
    <property type="match status" value="4"/>
</dbReference>
<dbReference type="PROSITE" id="PS51450">
    <property type="entry name" value="LRR"/>
    <property type="match status" value="4"/>
</dbReference>
<dbReference type="GO" id="GO:0007189">
    <property type="term" value="P:adenylate cyclase-activating G protein-coupled receptor signaling pathway"/>
    <property type="evidence" value="ECO:0007669"/>
    <property type="project" value="TreeGrafter"/>
</dbReference>
<proteinExistence type="predicted"/>
<keyword evidence="5" id="KW-0732">Signal</keyword>
<keyword evidence="6" id="KW-0677">Repeat</keyword>
<reference evidence="16" key="1">
    <citation type="submission" date="2025-08" db="UniProtKB">
        <authorList>
            <consortium name="RefSeq"/>
        </authorList>
    </citation>
    <scope>IDENTIFICATION</scope>
</reference>
<dbReference type="InParanoid" id="A0A6J2WCF6"/>
<dbReference type="InterPro" id="IPR000276">
    <property type="entry name" value="GPCR_Rhodpsn"/>
</dbReference>
<keyword evidence="11" id="KW-0325">Glycoprotein</keyword>
<dbReference type="Pfam" id="PF00001">
    <property type="entry name" value="7tm_1"/>
    <property type="match status" value="1"/>
</dbReference>
<keyword evidence="15" id="KW-1185">Reference proteome</keyword>
<evidence type="ECO:0000256" key="5">
    <source>
        <dbReference type="ARBA" id="ARBA00022729"/>
    </source>
</evidence>
<dbReference type="GO" id="GO:0009755">
    <property type="term" value="P:hormone-mediated signaling pathway"/>
    <property type="evidence" value="ECO:0007669"/>
    <property type="project" value="TreeGrafter"/>
</dbReference>
<comment type="subcellular location">
    <subcellularLocation>
        <location evidence="1">Cell membrane</location>
        <topology evidence="1">Multi-pass membrane protein</topology>
    </subcellularLocation>
</comment>
<accession>A0A6J2WCF6</accession>
<feature type="transmembrane region" description="Helical" evidence="13">
    <location>
        <begin position="685"/>
        <end position="708"/>
    </location>
</feature>
<keyword evidence="4 13" id="KW-0812">Transmembrane</keyword>
<dbReference type="GO" id="GO:0008528">
    <property type="term" value="F:G protein-coupled peptide receptor activity"/>
    <property type="evidence" value="ECO:0007669"/>
    <property type="project" value="TreeGrafter"/>
</dbReference>
<dbReference type="PRINTS" id="PR00237">
    <property type="entry name" value="GPCRRHODOPSN"/>
</dbReference>
<evidence type="ECO:0000256" key="1">
    <source>
        <dbReference type="ARBA" id="ARBA00004651"/>
    </source>
</evidence>
<evidence type="ECO:0000256" key="9">
    <source>
        <dbReference type="ARBA" id="ARBA00023136"/>
    </source>
</evidence>
<evidence type="ECO:0000256" key="10">
    <source>
        <dbReference type="ARBA" id="ARBA00023170"/>
    </source>
</evidence>
<evidence type="ECO:0000256" key="2">
    <source>
        <dbReference type="ARBA" id="ARBA00022475"/>
    </source>
</evidence>
<dbReference type="InterPro" id="IPR001611">
    <property type="entry name" value="Leu-rich_rpt"/>
</dbReference>
<dbReference type="PANTHER" id="PTHR24372:SF71">
    <property type="entry name" value="LEUCINE-RICH REPEAT-CONTAINING G-PROTEIN COUPLED RECEPTOR 5"/>
    <property type="match status" value="1"/>
</dbReference>
<keyword evidence="12" id="KW-0807">Transducer</keyword>
<name>A0A6J2WCF6_CHACN</name>
<dbReference type="GeneID" id="115821984"/>
<dbReference type="PANTHER" id="PTHR24372">
    <property type="entry name" value="GLYCOPROTEIN HORMONE RECEPTOR"/>
    <property type="match status" value="1"/>
</dbReference>
<feature type="domain" description="G-protein coupled receptors family 1 profile" evidence="14">
    <location>
        <begin position="539"/>
        <end position="783"/>
    </location>
</feature>
<evidence type="ECO:0000259" key="14">
    <source>
        <dbReference type="PROSITE" id="PS50262"/>
    </source>
</evidence>
<keyword evidence="3" id="KW-0433">Leucine-rich repeat</keyword>
<dbReference type="RefSeq" id="XP_030641552.1">
    <property type="nucleotide sequence ID" value="XM_030785692.1"/>
</dbReference>
<keyword evidence="2" id="KW-1003">Cell membrane</keyword>
<dbReference type="Proteomes" id="UP000504632">
    <property type="component" value="Chromosome 1"/>
</dbReference>
<dbReference type="PROSITE" id="PS50262">
    <property type="entry name" value="G_PROTEIN_RECEP_F1_2"/>
    <property type="match status" value="1"/>
</dbReference>
<evidence type="ECO:0000256" key="12">
    <source>
        <dbReference type="ARBA" id="ARBA00023224"/>
    </source>
</evidence>
<dbReference type="SUPFAM" id="SSF52058">
    <property type="entry name" value="L domain-like"/>
    <property type="match status" value="2"/>
</dbReference>
<dbReference type="FunFam" id="3.80.10.10:FF:000770">
    <property type="entry name" value="Uncharacterized protein"/>
    <property type="match status" value="1"/>
</dbReference>
<dbReference type="AlphaFoldDB" id="A0A6J2WCF6"/>
<feature type="transmembrane region" description="Helical" evidence="13">
    <location>
        <begin position="523"/>
        <end position="548"/>
    </location>
</feature>
<dbReference type="OrthoDB" id="1883493at2759"/>
<sequence>MEFQVPDCPSSCSCDRDGTFLRVDCANRGLTSLPANLSIFTSYLDLSMNNLMTLPDNAFSNLNFLEELRLAGNGLTHMSENGFSGLHNLKVLMLQNNRLTQVPGEALRRLKKLQSLSLDANHISVVPPDCFEGLSSLRHLWMDDNVLSDIPVQALGSLTSLQAVTFALNRISHIPDSAFANLSSLVVLHLHNNRIHSLGERCFEGLESLETLDLNYNNLVEFPVAIRDLTSLKELGLQSNNIKSIPENGFIGNPSLLTMSLCNNPVQYVEESAFQHLPKLQTLLFSGATELVEFPDLTGLWSLESLTITSASIASLPDTICDKLPLLQVLDLSYNLIQHLPSFQGCESMERIDLHHNEIREISAGTFQDLTALQSLDLAWNKIQSVHPLALSNLPSLIKLDLTSNGLSSLPVTGLSGLLHLRLGGNMDLQELLSSETFPKLRVVEMPHAYQCCPFLFCKKSSPTSITKAVINSSHSRKETNLRSIQGDHDSRDLFPQLEGDLSVQCFPTPGPFQTCDTLFGSWLIRTGVWTLVVLSLACNTLVVLTIITSPTCKTPAKYLISLLSSANAMTGLSSGVLALMDAISLGSFMEDSAFWRNNLCRVTAFLSVMSSEAAIFLLTASALEQGFSICFSKRSEMFWKPVSALCFLLAATVAFLPMSEYGTFSSSSSSSSLCLPLPFIQHSSQGFSVALVLINSGCYLVMTVGYVQTYCSQERGWLDDCMDCSLIKHIDRLLFTNCLLFIPVALLSLCSMLGLSWVSTEVMKVVVLLVVPLPSCLNPLLYILLNLHFKKDFNQVLRRFHSLKSCLSPCQASANSDDIEKQSCNSTQVLVTSVTMCKSKDTRVSQQTSACSRKAQTGIVSLQT</sequence>
<evidence type="ECO:0000256" key="8">
    <source>
        <dbReference type="ARBA" id="ARBA00023040"/>
    </source>
</evidence>
<keyword evidence="10" id="KW-0675">Receptor</keyword>